<dbReference type="AlphaFoldDB" id="A0A368LKR6"/>
<evidence type="ECO:0000256" key="10">
    <source>
        <dbReference type="HAMAP-Rule" id="MF_02019"/>
    </source>
</evidence>
<feature type="domain" description="Mur ligase central" evidence="14">
    <location>
        <begin position="106"/>
        <end position="294"/>
    </location>
</feature>
<dbReference type="SUPFAM" id="SSF53244">
    <property type="entry name" value="MurD-like peptide ligases, peptide-binding domain"/>
    <property type="match status" value="1"/>
</dbReference>
<keyword evidence="1 10" id="KW-0963">Cytoplasm</keyword>
<evidence type="ECO:0000256" key="9">
    <source>
        <dbReference type="ARBA" id="ARBA00023316"/>
    </source>
</evidence>
<evidence type="ECO:0000256" key="4">
    <source>
        <dbReference type="ARBA" id="ARBA00022741"/>
    </source>
</evidence>
<dbReference type="GO" id="GO:0009252">
    <property type="term" value="P:peptidoglycan biosynthetic process"/>
    <property type="evidence" value="ECO:0007669"/>
    <property type="project" value="UniProtKB-UniRule"/>
</dbReference>
<dbReference type="GO" id="GO:0071555">
    <property type="term" value="P:cell wall organization"/>
    <property type="evidence" value="ECO:0007669"/>
    <property type="project" value="UniProtKB-KW"/>
</dbReference>
<dbReference type="GO" id="GO:0008766">
    <property type="term" value="F:UDP-N-acetylmuramoylalanyl-D-glutamyl-2,6-diaminopimelate-D-alanyl-D-alanine ligase activity"/>
    <property type="evidence" value="ECO:0007669"/>
    <property type="project" value="RHEA"/>
</dbReference>
<keyword evidence="16" id="KW-1185">Reference proteome</keyword>
<accession>A0A368LKR6</accession>
<keyword evidence="2 10" id="KW-0436">Ligase</keyword>
<evidence type="ECO:0000256" key="8">
    <source>
        <dbReference type="ARBA" id="ARBA00023306"/>
    </source>
</evidence>
<dbReference type="Gene3D" id="3.40.1390.10">
    <property type="entry name" value="MurE/MurF, N-terminal domain"/>
    <property type="match status" value="1"/>
</dbReference>
<dbReference type="Pfam" id="PF08245">
    <property type="entry name" value="Mur_ligase_M"/>
    <property type="match status" value="1"/>
</dbReference>
<dbReference type="Pfam" id="PF01225">
    <property type="entry name" value="Mur_ligase"/>
    <property type="match status" value="1"/>
</dbReference>
<dbReference type="GO" id="GO:0047480">
    <property type="term" value="F:UDP-N-acetylmuramoyl-tripeptide-D-alanyl-D-alanine ligase activity"/>
    <property type="evidence" value="ECO:0007669"/>
    <property type="project" value="UniProtKB-UniRule"/>
</dbReference>
<keyword evidence="9 10" id="KW-0961">Cell wall biogenesis/degradation</keyword>
<comment type="caution">
    <text evidence="15">The sequence shown here is derived from an EMBL/GenBank/DDBJ whole genome shotgun (WGS) entry which is preliminary data.</text>
</comment>
<evidence type="ECO:0000256" key="6">
    <source>
        <dbReference type="ARBA" id="ARBA00022960"/>
    </source>
</evidence>
<dbReference type="PANTHER" id="PTHR43024:SF1">
    <property type="entry name" value="UDP-N-ACETYLMURAMOYL-TRIPEPTIDE--D-ALANYL-D-ALANINE LIGASE"/>
    <property type="match status" value="1"/>
</dbReference>
<dbReference type="UniPathway" id="UPA00219"/>
<dbReference type="InterPro" id="IPR051046">
    <property type="entry name" value="MurCDEF_CellWall_CoF430Synth"/>
</dbReference>
<evidence type="ECO:0000256" key="3">
    <source>
        <dbReference type="ARBA" id="ARBA00022618"/>
    </source>
</evidence>
<dbReference type="NCBIfam" id="TIGR01143">
    <property type="entry name" value="murF"/>
    <property type="match status" value="1"/>
</dbReference>
<sequence>MIPFSLQQLTQITGGTLVGSNIDISLVTTDTRLIEPGALFIALIGDRFDAHDFCQQALENGASALLVSKKLPLSMNQVVVDDTQKALGKLAQWVHQQSKAITLALTGSCGKTTVKEMLTAILKQKGQVLSTSGNFNNEIGVPLTLLRSQLDDDFAVIELGANHIGEIAYTTSLVQPRITLVNNIGESHLEGFGSIEGVAKAKGEIFQGLPHDGIAIINMDSNGMTLWQPTLKGKKIVTFSVNDLSADYSAKDIHVNHQGQASFTLLSPLGQKTVCLPMIGKHNISNALAAAAMAVQAGATLNEVITGLQVPSRVKGRVEAIDLTDNIRLIDDSYNASVPAMKAAADLLANYIGKKWLILGYMAELGEESKSLHREVAEHVAQFHFDYVLTFGQDTAIISQRYSEVKTSNEQYAQHFNTHEAMIRFIKQHLADSLQETQAENKHTLLVKGANSSRMGQVVAALKENYA</sequence>
<keyword evidence="5 10" id="KW-0067">ATP-binding</keyword>
<evidence type="ECO:0000256" key="5">
    <source>
        <dbReference type="ARBA" id="ARBA00022840"/>
    </source>
</evidence>
<dbReference type="EMBL" id="QPGL01000001">
    <property type="protein sequence ID" value="RCS72490.1"/>
    <property type="molecule type" value="Genomic_DNA"/>
</dbReference>
<proteinExistence type="inferred from homology"/>
<dbReference type="SUPFAM" id="SSF53623">
    <property type="entry name" value="MurD-like peptide ligases, catalytic domain"/>
    <property type="match status" value="1"/>
</dbReference>
<name>A0A368LKR6_9VIBR</name>
<evidence type="ECO:0000256" key="2">
    <source>
        <dbReference type="ARBA" id="ARBA00022598"/>
    </source>
</evidence>
<evidence type="ECO:0000256" key="11">
    <source>
        <dbReference type="RuleBase" id="RU004136"/>
    </source>
</evidence>
<evidence type="ECO:0000259" key="13">
    <source>
        <dbReference type="Pfam" id="PF02875"/>
    </source>
</evidence>
<feature type="binding site" evidence="10">
    <location>
        <begin position="107"/>
        <end position="113"/>
    </location>
    <ligand>
        <name>ATP</name>
        <dbReference type="ChEBI" id="CHEBI:30616"/>
    </ligand>
</feature>
<dbReference type="SUPFAM" id="SSF63418">
    <property type="entry name" value="MurE/MurF N-terminal domain"/>
    <property type="match status" value="1"/>
</dbReference>
<dbReference type="EC" id="6.3.2.10" evidence="10 11"/>
<keyword evidence="6 10" id="KW-0133">Cell shape</keyword>
<dbReference type="GeneID" id="303187679"/>
<comment type="function">
    <text evidence="10 11">Involved in cell wall formation. Catalyzes the final step in the synthesis of UDP-N-acetylmuramoyl-pentapeptide, the precursor of murein.</text>
</comment>
<dbReference type="GO" id="GO:0005737">
    <property type="term" value="C:cytoplasm"/>
    <property type="evidence" value="ECO:0007669"/>
    <property type="project" value="UniProtKB-SubCell"/>
</dbReference>
<dbReference type="InterPro" id="IPR005863">
    <property type="entry name" value="UDP-N-AcMur_synth"/>
</dbReference>
<dbReference type="Gene3D" id="3.90.190.20">
    <property type="entry name" value="Mur ligase, C-terminal domain"/>
    <property type="match status" value="1"/>
</dbReference>
<keyword evidence="3 10" id="KW-0132">Cell division</keyword>
<comment type="pathway">
    <text evidence="10 11">Cell wall biogenesis; peptidoglycan biosynthesis.</text>
</comment>
<dbReference type="HAMAP" id="MF_02019">
    <property type="entry name" value="MurF"/>
    <property type="match status" value="1"/>
</dbReference>
<reference evidence="15 16" key="1">
    <citation type="journal article" date="2017" name="Elife">
        <title>Extensive horizontal gene transfer in cheese-associated bacteria.</title>
        <authorList>
            <person name="Bonham K.S."/>
            <person name="Wolfe B.E."/>
            <person name="Dutton R.J."/>
        </authorList>
    </citation>
    <scope>NUCLEOTIDE SEQUENCE [LARGE SCALE GENOMIC DNA]</scope>
    <source>
        <strain evidence="15 16">JB196</strain>
    </source>
</reference>
<comment type="similarity">
    <text evidence="10">Belongs to the MurCDEF family. MurF subfamily.</text>
</comment>
<keyword evidence="7 10" id="KW-0573">Peptidoglycan synthesis</keyword>
<comment type="subcellular location">
    <subcellularLocation>
        <location evidence="10 11">Cytoplasm</location>
    </subcellularLocation>
</comment>
<keyword evidence="4 10" id="KW-0547">Nucleotide-binding</keyword>
<protein>
    <recommendedName>
        <fullName evidence="10 11">UDP-N-acetylmuramoyl-tripeptide--D-alanyl-D-alanine ligase</fullName>
        <ecNumber evidence="10 11">6.3.2.10</ecNumber>
    </recommendedName>
    <alternativeName>
        <fullName evidence="10">D-alanyl-D-alanine-adding enzyme</fullName>
    </alternativeName>
</protein>
<evidence type="ECO:0000256" key="1">
    <source>
        <dbReference type="ARBA" id="ARBA00022490"/>
    </source>
</evidence>
<dbReference type="InterPro" id="IPR036565">
    <property type="entry name" value="Mur-like_cat_sf"/>
</dbReference>
<dbReference type="InterPro" id="IPR004101">
    <property type="entry name" value="Mur_ligase_C"/>
</dbReference>
<dbReference type="InterPro" id="IPR035911">
    <property type="entry name" value="MurE/MurF_N"/>
</dbReference>
<dbReference type="InterPro" id="IPR036615">
    <property type="entry name" value="Mur_ligase_C_dom_sf"/>
</dbReference>
<evidence type="ECO:0000259" key="12">
    <source>
        <dbReference type="Pfam" id="PF01225"/>
    </source>
</evidence>
<dbReference type="InterPro" id="IPR013221">
    <property type="entry name" value="Mur_ligase_cen"/>
</dbReference>
<evidence type="ECO:0000313" key="15">
    <source>
        <dbReference type="EMBL" id="RCS72490.1"/>
    </source>
</evidence>
<dbReference type="Pfam" id="PF02875">
    <property type="entry name" value="Mur_ligase_C"/>
    <property type="match status" value="1"/>
</dbReference>
<dbReference type="Gene3D" id="3.40.1190.10">
    <property type="entry name" value="Mur-like, catalytic domain"/>
    <property type="match status" value="1"/>
</dbReference>
<dbReference type="RefSeq" id="WP_086961959.1">
    <property type="nucleotide sequence ID" value="NZ_AP018680.1"/>
</dbReference>
<dbReference type="GO" id="GO:0005524">
    <property type="term" value="F:ATP binding"/>
    <property type="evidence" value="ECO:0007669"/>
    <property type="project" value="UniProtKB-UniRule"/>
</dbReference>
<dbReference type="PANTHER" id="PTHR43024">
    <property type="entry name" value="UDP-N-ACETYLMURAMOYL-TRIPEPTIDE--D-ALANYL-D-ALANINE LIGASE"/>
    <property type="match status" value="1"/>
</dbReference>
<feature type="domain" description="Mur ligase N-terminal catalytic" evidence="12">
    <location>
        <begin position="24"/>
        <end position="88"/>
    </location>
</feature>
<evidence type="ECO:0000259" key="14">
    <source>
        <dbReference type="Pfam" id="PF08245"/>
    </source>
</evidence>
<comment type="catalytic activity">
    <reaction evidence="10 11">
        <text>D-alanyl-D-alanine + UDP-N-acetyl-alpha-D-muramoyl-L-alanyl-gamma-D-glutamyl-meso-2,6-diaminopimelate + ATP = UDP-N-acetyl-alpha-D-muramoyl-L-alanyl-gamma-D-glutamyl-meso-2,6-diaminopimeloyl-D-alanyl-D-alanine + ADP + phosphate + H(+)</text>
        <dbReference type="Rhea" id="RHEA:28374"/>
        <dbReference type="ChEBI" id="CHEBI:15378"/>
        <dbReference type="ChEBI" id="CHEBI:30616"/>
        <dbReference type="ChEBI" id="CHEBI:43474"/>
        <dbReference type="ChEBI" id="CHEBI:57822"/>
        <dbReference type="ChEBI" id="CHEBI:61386"/>
        <dbReference type="ChEBI" id="CHEBI:83905"/>
        <dbReference type="ChEBI" id="CHEBI:456216"/>
        <dbReference type="EC" id="6.3.2.10"/>
    </reaction>
</comment>
<dbReference type="GO" id="GO:0008360">
    <property type="term" value="P:regulation of cell shape"/>
    <property type="evidence" value="ECO:0007669"/>
    <property type="project" value="UniProtKB-KW"/>
</dbReference>
<evidence type="ECO:0000256" key="7">
    <source>
        <dbReference type="ARBA" id="ARBA00022984"/>
    </source>
</evidence>
<organism evidence="15 16">
    <name type="scientific">Vibrio casei</name>
    <dbReference type="NCBI Taxonomy" id="673372"/>
    <lineage>
        <taxon>Bacteria</taxon>
        <taxon>Pseudomonadati</taxon>
        <taxon>Pseudomonadota</taxon>
        <taxon>Gammaproteobacteria</taxon>
        <taxon>Vibrionales</taxon>
        <taxon>Vibrionaceae</taxon>
        <taxon>Vibrio</taxon>
    </lineage>
</organism>
<keyword evidence="8 10" id="KW-0131">Cell cycle</keyword>
<feature type="domain" description="Mur ligase C-terminal" evidence="13">
    <location>
        <begin position="316"/>
        <end position="430"/>
    </location>
</feature>
<dbReference type="GO" id="GO:0051301">
    <property type="term" value="P:cell division"/>
    <property type="evidence" value="ECO:0007669"/>
    <property type="project" value="UniProtKB-KW"/>
</dbReference>
<dbReference type="Proteomes" id="UP000252479">
    <property type="component" value="Unassembled WGS sequence"/>
</dbReference>
<gene>
    <name evidence="10 15" type="primary">murF</name>
    <name evidence="15" type="ORF">CIK83_02050</name>
</gene>
<evidence type="ECO:0000313" key="16">
    <source>
        <dbReference type="Proteomes" id="UP000252479"/>
    </source>
</evidence>
<dbReference type="InterPro" id="IPR000713">
    <property type="entry name" value="Mur_ligase_N"/>
</dbReference>
<dbReference type="OrthoDB" id="9801978at2"/>